<sequence length="218" mass="24114">PGQTVLHLHNHSLGKNRLAAPVVGRLAEAGYAILLQIHDFAEDFRADNYRQIGMETAAALYPQAEGIHYAVLNRRDHEILREAGVDPTRLHFLPNPVPQPVDLPSKSEARARLHERFGIGPQERFVLYPVRGIRRKNVGEALLYSALAPAGTTVGLTLAPLNPAELSIYTMWKELAAELGELVLVITEKSDELEKKVAVVNNLRKRAVALGKEIKGMK</sequence>
<evidence type="ECO:0008006" key="2">
    <source>
        <dbReference type="Google" id="ProtNLM"/>
    </source>
</evidence>
<proteinExistence type="predicted"/>
<protein>
    <recommendedName>
        <fullName evidence="2">Glycosyltransferase subfamily 4-like N-terminal domain-containing protein</fullName>
    </recommendedName>
</protein>
<dbReference type="AlphaFoldDB" id="A0A0F8WEU3"/>
<evidence type="ECO:0000313" key="1">
    <source>
        <dbReference type="EMBL" id="KKK55068.1"/>
    </source>
</evidence>
<name>A0A0F8WEU3_9ZZZZ</name>
<organism evidence="1">
    <name type="scientific">marine sediment metagenome</name>
    <dbReference type="NCBI Taxonomy" id="412755"/>
    <lineage>
        <taxon>unclassified sequences</taxon>
        <taxon>metagenomes</taxon>
        <taxon>ecological metagenomes</taxon>
    </lineage>
</organism>
<dbReference type="SUPFAM" id="SSF53756">
    <property type="entry name" value="UDP-Glycosyltransferase/glycogen phosphorylase"/>
    <property type="match status" value="1"/>
</dbReference>
<comment type="caution">
    <text evidence="1">The sequence shown here is derived from an EMBL/GenBank/DDBJ whole genome shotgun (WGS) entry which is preliminary data.</text>
</comment>
<reference evidence="1" key="1">
    <citation type="journal article" date="2015" name="Nature">
        <title>Complex archaea that bridge the gap between prokaryotes and eukaryotes.</title>
        <authorList>
            <person name="Spang A."/>
            <person name="Saw J.H."/>
            <person name="Jorgensen S.L."/>
            <person name="Zaremba-Niedzwiedzka K."/>
            <person name="Martijn J."/>
            <person name="Lind A.E."/>
            <person name="van Eijk R."/>
            <person name="Schleper C."/>
            <person name="Guy L."/>
            <person name="Ettema T.J."/>
        </authorList>
    </citation>
    <scope>NUCLEOTIDE SEQUENCE</scope>
</reference>
<feature type="non-terminal residue" evidence="1">
    <location>
        <position position="1"/>
    </location>
</feature>
<accession>A0A0F8WEU3</accession>
<dbReference type="EMBL" id="LAZR01065672">
    <property type="protein sequence ID" value="KKK55068.1"/>
    <property type="molecule type" value="Genomic_DNA"/>
</dbReference>
<dbReference type="Gene3D" id="3.40.50.2000">
    <property type="entry name" value="Glycogen Phosphorylase B"/>
    <property type="match status" value="2"/>
</dbReference>
<gene>
    <name evidence="1" type="ORF">LCGC14_3078280</name>
</gene>